<name>A0A6A1UIT4_9ROSI</name>
<evidence type="ECO:0000256" key="2">
    <source>
        <dbReference type="ARBA" id="ARBA00022692"/>
    </source>
</evidence>
<feature type="region of interest" description="Disordered" evidence="7">
    <location>
        <begin position="1"/>
        <end position="26"/>
    </location>
</feature>
<keyword evidence="3 6" id="KW-0187">Copper transport</keyword>
<accession>A0A6A1UIT4</accession>
<proteinExistence type="inferred from homology"/>
<dbReference type="InterPro" id="IPR007274">
    <property type="entry name" value="Cop_transporter"/>
</dbReference>
<evidence type="ECO:0000256" key="7">
    <source>
        <dbReference type="SAM" id="MobiDB-lite"/>
    </source>
</evidence>
<dbReference type="Proteomes" id="UP000516437">
    <property type="component" value="Unassembled WGS sequence"/>
</dbReference>
<comment type="similarity">
    <text evidence="1 6">Belongs to the copper transporter (Ctr) (TC 1.A.56) family. SLC31A subfamily.</text>
</comment>
<dbReference type="Pfam" id="PF04145">
    <property type="entry name" value="Ctr"/>
    <property type="match status" value="2"/>
</dbReference>
<evidence type="ECO:0000256" key="6">
    <source>
        <dbReference type="RuleBase" id="RU367022"/>
    </source>
</evidence>
<keyword evidence="6" id="KW-0406">Ion transport</keyword>
<comment type="caution">
    <text evidence="8">The sequence shown here is derived from an EMBL/GenBank/DDBJ whole genome shotgun (WGS) entry which is preliminary data.</text>
</comment>
<keyword evidence="6" id="KW-0813">Transport</keyword>
<reference evidence="8 9" key="1">
    <citation type="journal article" date="2019" name="Plant Biotechnol. J.">
        <title>The red bayberry genome and genetic basis of sex determination.</title>
        <authorList>
            <person name="Jia H.M."/>
            <person name="Jia H.J."/>
            <person name="Cai Q.L."/>
            <person name="Wang Y."/>
            <person name="Zhao H.B."/>
            <person name="Yang W.F."/>
            <person name="Wang G.Y."/>
            <person name="Li Y.H."/>
            <person name="Zhan D.L."/>
            <person name="Shen Y.T."/>
            <person name="Niu Q.F."/>
            <person name="Chang L."/>
            <person name="Qiu J."/>
            <person name="Zhao L."/>
            <person name="Xie H.B."/>
            <person name="Fu W.Y."/>
            <person name="Jin J."/>
            <person name="Li X.W."/>
            <person name="Jiao Y."/>
            <person name="Zhou C.C."/>
            <person name="Tu T."/>
            <person name="Chai C.Y."/>
            <person name="Gao J.L."/>
            <person name="Fan L.J."/>
            <person name="van de Weg E."/>
            <person name="Wang J.Y."/>
            <person name="Gao Z.S."/>
        </authorList>
    </citation>
    <scope>NUCLEOTIDE SEQUENCE [LARGE SCALE GENOMIC DNA]</scope>
    <source>
        <tissue evidence="8">Leaves</tissue>
    </source>
</reference>
<dbReference type="PANTHER" id="PTHR12483:SF24">
    <property type="entry name" value="COPPER TRANSPORTER 2-RELATED"/>
    <property type="match status" value="1"/>
</dbReference>
<sequence length="160" mass="16830">MNGDMPGMGGMAPPPSPSPMNGMAPPSTMGGMDNEMAMTHMTFTWSKNGYILFSGWPGTRTGMYALALIIIFVVSIIVEGLSCRLVKKGPKNVAAGLIQTVLHGLKVGLGFLVMLAVMSFNVGVLMAAVIGHTLGFFLFHSRVFKASDTANCNDGLPSSC</sequence>
<protein>
    <recommendedName>
        <fullName evidence="6">Copper transport protein</fullName>
    </recommendedName>
</protein>
<gene>
    <name evidence="8" type="ORF">CJ030_MR0G028189</name>
</gene>
<evidence type="ECO:0000256" key="4">
    <source>
        <dbReference type="ARBA" id="ARBA00022989"/>
    </source>
</evidence>
<keyword evidence="6" id="KW-0186">Copper</keyword>
<evidence type="ECO:0000313" key="8">
    <source>
        <dbReference type="EMBL" id="KAB1199050.1"/>
    </source>
</evidence>
<comment type="subcellular location">
    <subcellularLocation>
        <location evidence="6">Membrane</location>
        <topology evidence="6">Multi-pass membrane protein</topology>
    </subcellularLocation>
</comment>
<keyword evidence="9" id="KW-1185">Reference proteome</keyword>
<dbReference type="AlphaFoldDB" id="A0A6A1UIT4"/>
<keyword evidence="4 6" id="KW-1133">Transmembrane helix</keyword>
<keyword evidence="2 6" id="KW-0812">Transmembrane</keyword>
<evidence type="ECO:0000313" key="9">
    <source>
        <dbReference type="Proteomes" id="UP000516437"/>
    </source>
</evidence>
<dbReference type="GO" id="GO:0005886">
    <property type="term" value="C:plasma membrane"/>
    <property type="evidence" value="ECO:0007669"/>
    <property type="project" value="TreeGrafter"/>
</dbReference>
<feature type="transmembrane region" description="Helical" evidence="6">
    <location>
        <begin position="62"/>
        <end position="81"/>
    </location>
</feature>
<evidence type="ECO:0000256" key="5">
    <source>
        <dbReference type="ARBA" id="ARBA00023136"/>
    </source>
</evidence>
<dbReference type="OrthoDB" id="73901at2759"/>
<organism evidence="8 9">
    <name type="scientific">Morella rubra</name>
    <name type="common">Chinese bayberry</name>
    <dbReference type="NCBI Taxonomy" id="262757"/>
    <lineage>
        <taxon>Eukaryota</taxon>
        <taxon>Viridiplantae</taxon>
        <taxon>Streptophyta</taxon>
        <taxon>Embryophyta</taxon>
        <taxon>Tracheophyta</taxon>
        <taxon>Spermatophyta</taxon>
        <taxon>Magnoliopsida</taxon>
        <taxon>eudicotyledons</taxon>
        <taxon>Gunneridae</taxon>
        <taxon>Pentapetalae</taxon>
        <taxon>rosids</taxon>
        <taxon>fabids</taxon>
        <taxon>Fagales</taxon>
        <taxon>Myricaceae</taxon>
        <taxon>Morella</taxon>
    </lineage>
</organism>
<dbReference type="EMBL" id="RXIC02000502">
    <property type="protein sequence ID" value="KAB1199050.1"/>
    <property type="molecule type" value="Genomic_DNA"/>
</dbReference>
<dbReference type="PANTHER" id="PTHR12483">
    <property type="entry name" value="SOLUTE CARRIER FAMILY 31 COPPER TRANSPORTERS"/>
    <property type="match status" value="1"/>
</dbReference>
<evidence type="ECO:0000256" key="3">
    <source>
        <dbReference type="ARBA" id="ARBA00022796"/>
    </source>
</evidence>
<keyword evidence="5 6" id="KW-0472">Membrane</keyword>
<feature type="compositionally biased region" description="Gly residues" evidence="7">
    <location>
        <begin position="1"/>
        <end position="10"/>
    </location>
</feature>
<evidence type="ECO:0000256" key="1">
    <source>
        <dbReference type="ARBA" id="ARBA00006921"/>
    </source>
</evidence>
<dbReference type="GO" id="GO:0005375">
    <property type="term" value="F:copper ion transmembrane transporter activity"/>
    <property type="evidence" value="ECO:0007669"/>
    <property type="project" value="UniProtKB-UniRule"/>
</dbReference>